<sequence length="253" mass="27876">MKAMILAAGLGTRLRPLTNDRPKALITVGGRTLLEITLSRLREFGVREVVVNVHHFADMIVDYLKANGNFGMRIEVSREEVLLDTGGGLKKVAWFFLEGKSPGDSSLEAFILHNVDIISTIDIGRLAEAHRAGNALATFAVQDRETLRYLLFDDQGVLCGRRKGRDGPLELVRPVASPHALAFSCIHVVSPRIFGKMTEEGAFSIIDAYLRLAAQGEKIALFRADGAYWRDLGRPENLVEAEQDMASGLYPQS</sequence>
<evidence type="ECO:0000259" key="1">
    <source>
        <dbReference type="Pfam" id="PF00483"/>
    </source>
</evidence>
<dbReference type="Pfam" id="PF00483">
    <property type="entry name" value="NTP_transferase"/>
    <property type="match status" value="1"/>
</dbReference>
<gene>
    <name evidence="2" type="ORF">SBA5_290004</name>
</gene>
<organism evidence="2 3">
    <name type="scientific">Candidatus Sulfuritelmatomonas gaucii</name>
    <dbReference type="NCBI Taxonomy" id="2043161"/>
    <lineage>
        <taxon>Bacteria</taxon>
        <taxon>Pseudomonadati</taxon>
        <taxon>Acidobacteriota</taxon>
        <taxon>Terriglobia</taxon>
        <taxon>Terriglobales</taxon>
        <taxon>Acidobacteriaceae</taxon>
        <taxon>Candidatus Sulfuritelmatomonas</taxon>
    </lineage>
</organism>
<dbReference type="PANTHER" id="PTHR22572">
    <property type="entry name" value="SUGAR-1-PHOSPHATE GUANYL TRANSFERASE"/>
    <property type="match status" value="1"/>
</dbReference>
<dbReference type="Proteomes" id="UP000239735">
    <property type="component" value="Unassembled WGS sequence"/>
</dbReference>
<dbReference type="SUPFAM" id="SSF53448">
    <property type="entry name" value="Nucleotide-diphospho-sugar transferases"/>
    <property type="match status" value="1"/>
</dbReference>
<evidence type="ECO:0000313" key="2">
    <source>
        <dbReference type="EMBL" id="SPE20150.1"/>
    </source>
</evidence>
<protein>
    <submittedName>
        <fullName evidence="2">Nucleotidyl transferase</fullName>
    </submittedName>
</protein>
<feature type="domain" description="Nucleotidyl transferase" evidence="1">
    <location>
        <begin position="2"/>
        <end position="145"/>
    </location>
</feature>
<dbReference type="InterPro" id="IPR050486">
    <property type="entry name" value="Mannose-1P_guanyltransferase"/>
</dbReference>
<keyword evidence="2" id="KW-0808">Transferase</keyword>
<dbReference type="EMBL" id="OKRB01000085">
    <property type="protein sequence ID" value="SPE20150.1"/>
    <property type="molecule type" value="Genomic_DNA"/>
</dbReference>
<reference evidence="3" key="1">
    <citation type="submission" date="2018-02" db="EMBL/GenBank/DDBJ databases">
        <authorList>
            <person name="Hausmann B."/>
        </authorList>
    </citation>
    <scope>NUCLEOTIDE SEQUENCE [LARGE SCALE GENOMIC DNA]</scope>
    <source>
        <strain evidence="3">Peat soil MAG SbA5</strain>
    </source>
</reference>
<dbReference type="Gene3D" id="3.90.550.10">
    <property type="entry name" value="Spore Coat Polysaccharide Biosynthesis Protein SpsA, Chain A"/>
    <property type="match status" value="1"/>
</dbReference>
<evidence type="ECO:0000313" key="3">
    <source>
        <dbReference type="Proteomes" id="UP000239735"/>
    </source>
</evidence>
<dbReference type="OrthoDB" id="9801899at2"/>
<dbReference type="InterPro" id="IPR029044">
    <property type="entry name" value="Nucleotide-diphossugar_trans"/>
</dbReference>
<name>A0A2N9LA62_9BACT</name>
<accession>A0A2N9LA62</accession>
<dbReference type="CDD" id="cd06422">
    <property type="entry name" value="NTP_transferase_like_1"/>
    <property type="match status" value="1"/>
</dbReference>
<dbReference type="AlphaFoldDB" id="A0A2N9LA62"/>
<dbReference type="GO" id="GO:0016740">
    <property type="term" value="F:transferase activity"/>
    <property type="evidence" value="ECO:0007669"/>
    <property type="project" value="UniProtKB-KW"/>
</dbReference>
<dbReference type="InterPro" id="IPR005835">
    <property type="entry name" value="NTP_transferase_dom"/>
</dbReference>
<proteinExistence type="predicted"/>